<accession>A0A514BUV9</accession>
<dbReference type="GO" id="GO:0004748">
    <property type="term" value="F:ribonucleoside-diphosphate reductase activity, thioredoxin disulfide as acceptor"/>
    <property type="evidence" value="ECO:0007669"/>
    <property type="project" value="UniProtKB-EC"/>
</dbReference>
<dbReference type="RefSeq" id="WP_141624492.1">
    <property type="nucleotide sequence ID" value="NZ_CP041242.1"/>
</dbReference>
<evidence type="ECO:0000256" key="4">
    <source>
        <dbReference type="ARBA" id="ARBA00022741"/>
    </source>
</evidence>
<feature type="region of interest" description="Disordered" evidence="6">
    <location>
        <begin position="227"/>
        <end position="255"/>
    </location>
</feature>
<protein>
    <recommendedName>
        <fullName evidence="2">ribonucleoside-diphosphate reductase</fullName>
        <ecNumber evidence="2">1.17.4.1</ecNumber>
    </recommendedName>
</protein>
<comment type="similarity">
    <text evidence="1">Belongs to the ribonucleoside diphosphate reductase class-2 family.</text>
</comment>
<evidence type="ECO:0000313" key="8">
    <source>
        <dbReference type="EMBL" id="QDH71160.1"/>
    </source>
</evidence>
<organism evidence="8 9">
    <name type="scientific">Marilutibacter alkalisoli</name>
    <dbReference type="NCBI Taxonomy" id="2591633"/>
    <lineage>
        <taxon>Bacteria</taxon>
        <taxon>Pseudomonadati</taxon>
        <taxon>Pseudomonadota</taxon>
        <taxon>Gammaproteobacteria</taxon>
        <taxon>Lysobacterales</taxon>
        <taxon>Lysobacteraceae</taxon>
        <taxon>Marilutibacter</taxon>
    </lineage>
</organism>
<comment type="catalytic activity">
    <reaction evidence="5">
        <text>a 2'-deoxyribonucleoside 5'-diphosphate + [thioredoxin]-disulfide + H2O = a ribonucleoside 5'-diphosphate + [thioredoxin]-dithiol</text>
        <dbReference type="Rhea" id="RHEA:23252"/>
        <dbReference type="Rhea" id="RHEA-COMP:10698"/>
        <dbReference type="Rhea" id="RHEA-COMP:10700"/>
        <dbReference type="ChEBI" id="CHEBI:15377"/>
        <dbReference type="ChEBI" id="CHEBI:29950"/>
        <dbReference type="ChEBI" id="CHEBI:50058"/>
        <dbReference type="ChEBI" id="CHEBI:57930"/>
        <dbReference type="ChEBI" id="CHEBI:73316"/>
        <dbReference type="EC" id="1.17.4.1"/>
    </reaction>
</comment>
<name>A0A514BUV9_9GAMM</name>
<dbReference type="Pfam" id="PF12637">
    <property type="entry name" value="TSCPD"/>
    <property type="match status" value="1"/>
</dbReference>
<feature type="domain" description="TSCPD" evidence="7">
    <location>
        <begin position="56"/>
        <end position="168"/>
    </location>
</feature>
<sequence>MAVKIDKKIKGYSVVTPEDKAKQAEAAKAEAVRREAAEAAEAQASNVIQMHERIERPETLIGSTYKLKTPLFEHALYVTINDIVLNAGSEHEQRRPFEIFINSKNMDHFQWIVALTRIMSAVFRKGGDVTFLVEEMKAVFDPRGGYFKAGGVYMPSLVAELGSIVEDHLKAIGMIKDPELSDAQRALIAEKRAAYAALDSKKNSEISLAGATPAAVATTSEAPVVTDDRSGELFPEPKVRPDRREEDVEVTGDGGVSFPPSATMCHKCNTKALVIMDGCATCLNCGYSKCG</sequence>
<proteinExistence type="inferred from homology"/>
<evidence type="ECO:0000256" key="2">
    <source>
        <dbReference type="ARBA" id="ARBA00012274"/>
    </source>
</evidence>
<reference evidence="8 9" key="1">
    <citation type="submission" date="2019-06" db="EMBL/GenBank/DDBJ databases">
        <title>Lysobacter alkalisoli sp. nov. isolated from saline-alkali soil.</title>
        <authorList>
            <person name="Sun J.-Q."/>
            <person name="Xu L."/>
        </authorList>
    </citation>
    <scope>NUCLEOTIDE SEQUENCE [LARGE SCALE GENOMIC DNA]</scope>
    <source>
        <strain evidence="8 9">SJ-36</strain>
    </source>
</reference>
<evidence type="ECO:0000256" key="1">
    <source>
        <dbReference type="ARBA" id="ARBA00007405"/>
    </source>
</evidence>
<feature type="compositionally biased region" description="Basic and acidic residues" evidence="6">
    <location>
        <begin position="227"/>
        <end position="246"/>
    </location>
</feature>
<dbReference type="Proteomes" id="UP000317199">
    <property type="component" value="Chromosome"/>
</dbReference>
<keyword evidence="9" id="KW-1185">Reference proteome</keyword>
<dbReference type="AlphaFoldDB" id="A0A514BUV9"/>
<keyword evidence="3" id="KW-0237">DNA synthesis</keyword>
<keyword evidence="4" id="KW-0547">Nucleotide-binding</keyword>
<dbReference type="OrthoDB" id="8478578at2"/>
<dbReference type="EC" id="1.17.4.1" evidence="2"/>
<dbReference type="GO" id="GO:0071897">
    <property type="term" value="P:DNA biosynthetic process"/>
    <property type="evidence" value="ECO:0007669"/>
    <property type="project" value="UniProtKB-KW"/>
</dbReference>
<dbReference type="KEGG" id="lyj:FKV23_14490"/>
<dbReference type="InterPro" id="IPR024434">
    <property type="entry name" value="TSCPD_dom"/>
</dbReference>
<evidence type="ECO:0000259" key="7">
    <source>
        <dbReference type="Pfam" id="PF12637"/>
    </source>
</evidence>
<dbReference type="GO" id="GO:0000166">
    <property type="term" value="F:nucleotide binding"/>
    <property type="evidence" value="ECO:0007669"/>
    <property type="project" value="UniProtKB-KW"/>
</dbReference>
<gene>
    <name evidence="8" type="ORF">FKV23_14490</name>
</gene>
<dbReference type="EMBL" id="CP041242">
    <property type="protein sequence ID" value="QDH71160.1"/>
    <property type="molecule type" value="Genomic_DNA"/>
</dbReference>
<evidence type="ECO:0000313" key="9">
    <source>
        <dbReference type="Proteomes" id="UP000317199"/>
    </source>
</evidence>
<evidence type="ECO:0000256" key="3">
    <source>
        <dbReference type="ARBA" id="ARBA00022634"/>
    </source>
</evidence>
<evidence type="ECO:0000256" key="5">
    <source>
        <dbReference type="ARBA" id="ARBA00047754"/>
    </source>
</evidence>
<evidence type="ECO:0000256" key="6">
    <source>
        <dbReference type="SAM" id="MobiDB-lite"/>
    </source>
</evidence>